<dbReference type="Pfam" id="PF09626">
    <property type="entry name" value="DHC"/>
    <property type="match status" value="1"/>
</dbReference>
<gene>
    <name evidence="8" type="ORF">THII_1150</name>
</gene>
<organism evidence="8 9">
    <name type="scientific">Thioploca ingrica</name>
    <dbReference type="NCBI Taxonomy" id="40754"/>
    <lineage>
        <taxon>Bacteria</taxon>
        <taxon>Pseudomonadati</taxon>
        <taxon>Pseudomonadota</taxon>
        <taxon>Gammaproteobacteria</taxon>
        <taxon>Thiotrichales</taxon>
        <taxon>Thiotrichaceae</taxon>
        <taxon>Thioploca</taxon>
    </lineage>
</organism>
<keyword evidence="4 6" id="KW-1133">Transmembrane helix</keyword>
<dbReference type="Proteomes" id="UP000031623">
    <property type="component" value="Chromosome"/>
</dbReference>
<evidence type="ECO:0000256" key="3">
    <source>
        <dbReference type="ARBA" id="ARBA00022692"/>
    </source>
</evidence>
<name>A0A090AIY3_9GAMM</name>
<evidence type="ECO:0000256" key="6">
    <source>
        <dbReference type="SAM" id="Phobius"/>
    </source>
</evidence>
<dbReference type="Gene3D" id="1.20.950.20">
    <property type="entry name" value="Transmembrane di-heme cytochromes, Chain C"/>
    <property type="match status" value="1"/>
</dbReference>
<dbReference type="Pfam" id="PF01292">
    <property type="entry name" value="Ni_hydr_CYTB"/>
    <property type="match status" value="1"/>
</dbReference>
<dbReference type="InterPro" id="IPR051542">
    <property type="entry name" value="Hydrogenase_cytochrome"/>
</dbReference>
<feature type="transmembrane region" description="Helical" evidence="6">
    <location>
        <begin position="201"/>
        <end position="222"/>
    </location>
</feature>
<keyword evidence="5 6" id="KW-0472">Membrane</keyword>
<dbReference type="InterPro" id="IPR016174">
    <property type="entry name" value="Di-haem_cyt_TM"/>
</dbReference>
<keyword evidence="9" id="KW-1185">Reference proteome</keyword>
<dbReference type="KEGG" id="tig:THII_1150"/>
<evidence type="ECO:0000256" key="4">
    <source>
        <dbReference type="ARBA" id="ARBA00022989"/>
    </source>
</evidence>
<dbReference type="GO" id="GO:0022904">
    <property type="term" value="P:respiratory electron transport chain"/>
    <property type="evidence" value="ECO:0007669"/>
    <property type="project" value="InterPro"/>
</dbReference>
<dbReference type="HOGENOM" id="CLU_757955_0_0_6"/>
<dbReference type="STRING" id="40754.THII_1150"/>
<evidence type="ECO:0000313" key="9">
    <source>
        <dbReference type="Proteomes" id="UP000031623"/>
    </source>
</evidence>
<dbReference type="OrthoDB" id="196472at2"/>
<dbReference type="InterPro" id="IPR011577">
    <property type="entry name" value="Cyt_b561_bac/Ni-Hgenase"/>
</dbReference>
<accession>A0A090AIY3</accession>
<dbReference type="GO" id="GO:0005886">
    <property type="term" value="C:plasma membrane"/>
    <property type="evidence" value="ECO:0007669"/>
    <property type="project" value="UniProtKB-SubCell"/>
</dbReference>
<dbReference type="PANTHER" id="PTHR30485:SF2">
    <property type="entry name" value="BLL0597 PROTEIN"/>
    <property type="match status" value="1"/>
</dbReference>
<evidence type="ECO:0000259" key="7">
    <source>
        <dbReference type="Pfam" id="PF01292"/>
    </source>
</evidence>
<evidence type="ECO:0000256" key="5">
    <source>
        <dbReference type="ARBA" id="ARBA00023136"/>
    </source>
</evidence>
<evidence type="ECO:0000313" key="8">
    <source>
        <dbReference type="EMBL" id="BAP55447.1"/>
    </source>
</evidence>
<dbReference type="AlphaFoldDB" id="A0A090AIY3"/>
<dbReference type="GO" id="GO:0009055">
    <property type="term" value="F:electron transfer activity"/>
    <property type="evidence" value="ECO:0007669"/>
    <property type="project" value="InterPro"/>
</dbReference>
<dbReference type="EMBL" id="AP014633">
    <property type="protein sequence ID" value="BAP55447.1"/>
    <property type="molecule type" value="Genomic_DNA"/>
</dbReference>
<comment type="subcellular location">
    <subcellularLocation>
        <location evidence="1">Cell membrane</location>
        <topology evidence="1">Multi-pass membrane protein</topology>
    </subcellularLocation>
</comment>
<feature type="transmembrane region" description="Helical" evidence="6">
    <location>
        <begin position="151"/>
        <end position="173"/>
    </location>
</feature>
<feature type="transmembrane region" description="Helical" evidence="6">
    <location>
        <begin position="12"/>
        <end position="33"/>
    </location>
</feature>
<protein>
    <submittedName>
        <fullName evidence="8">Cytochrome b</fullName>
    </submittedName>
</protein>
<keyword evidence="3 6" id="KW-0812">Transmembrane</keyword>
<proteinExistence type="predicted"/>
<feature type="domain" description="Cytochrome b561 bacterial/Ni-hydrogenase" evidence="7">
    <location>
        <begin position="12"/>
        <end position="185"/>
    </location>
</feature>
<dbReference type="SUPFAM" id="SSF81342">
    <property type="entry name" value="Transmembrane di-heme cytochromes"/>
    <property type="match status" value="1"/>
</dbReference>
<keyword evidence="2" id="KW-1003">Cell membrane</keyword>
<dbReference type="InterPro" id="IPR018588">
    <property type="entry name" value="Dihaem_cytochrome-c"/>
</dbReference>
<reference evidence="8 9" key="1">
    <citation type="journal article" date="2014" name="ISME J.">
        <title>Ecophysiology of Thioploca ingrica as revealed by the complete genome sequence supplemented with proteomic evidence.</title>
        <authorList>
            <person name="Kojima H."/>
            <person name="Ogura Y."/>
            <person name="Yamamoto N."/>
            <person name="Togashi T."/>
            <person name="Mori H."/>
            <person name="Watanabe T."/>
            <person name="Nemoto F."/>
            <person name="Kurokawa K."/>
            <person name="Hayashi T."/>
            <person name="Fukui M."/>
        </authorList>
    </citation>
    <scope>NUCLEOTIDE SEQUENCE [LARGE SCALE GENOMIC DNA]</scope>
</reference>
<dbReference type="PANTHER" id="PTHR30485">
    <property type="entry name" value="NI/FE-HYDROGENASE 1 B-TYPE CYTOCHROME SUBUNIT"/>
    <property type="match status" value="1"/>
</dbReference>
<feature type="transmembrane region" description="Helical" evidence="6">
    <location>
        <begin position="45"/>
        <end position="69"/>
    </location>
</feature>
<feature type="transmembrane region" description="Helical" evidence="6">
    <location>
        <begin position="101"/>
        <end position="124"/>
    </location>
</feature>
<sequence length="385" mass="43847">MKSVTQETKRIWDLPTRIFHWLLVGAFILVWLSQGDDRYLDIHVFAGYLILGLFLFRIGWGVFGSYYACFNRFACGWRTVWHYLTTLLTPQRQYFIGHNPIGGWAIFILLGLGLLVTLTGLLTLGGEERHGPLAGLISFAWGDIWHECHEILAWLMLGLVGIHISGVLVESFLHQENLIKAMITGNKVTSVDTTSVSNHSLLAISLILIVLISSGSYFRGYFTQTPEHPYLPFIGPPLPDNTTWREVCGECHLAYHPTLLPARSWQRMLNEQHQHFEEDLDLDAETLAELRQFASDNAAETHLTEPAWQIEQTTPLNQAPLRITETAYWQEQHEEIPKQIWQQPLVKSKSHCNACHLDAEQGTFEDAAMRLPKNIDSSQLSTKPH</sequence>
<evidence type="ECO:0000256" key="2">
    <source>
        <dbReference type="ARBA" id="ARBA00022475"/>
    </source>
</evidence>
<dbReference type="GO" id="GO:0020037">
    <property type="term" value="F:heme binding"/>
    <property type="evidence" value="ECO:0007669"/>
    <property type="project" value="TreeGrafter"/>
</dbReference>
<evidence type="ECO:0000256" key="1">
    <source>
        <dbReference type="ARBA" id="ARBA00004651"/>
    </source>
</evidence>